<dbReference type="EMBL" id="BNJK01000001">
    <property type="protein sequence ID" value="GHO95397.1"/>
    <property type="molecule type" value="Genomic_DNA"/>
</dbReference>
<evidence type="ECO:0000313" key="3">
    <source>
        <dbReference type="Proteomes" id="UP000597444"/>
    </source>
</evidence>
<reference evidence="2" key="1">
    <citation type="submission" date="2020-10" db="EMBL/GenBank/DDBJ databases">
        <title>Taxonomic study of unclassified bacteria belonging to the class Ktedonobacteria.</title>
        <authorList>
            <person name="Yabe S."/>
            <person name="Wang C.M."/>
            <person name="Zheng Y."/>
            <person name="Sakai Y."/>
            <person name="Cavaletti L."/>
            <person name="Monciardini P."/>
            <person name="Donadio S."/>
        </authorList>
    </citation>
    <scope>NUCLEOTIDE SEQUENCE</scope>
    <source>
        <strain evidence="2">ID150040</strain>
    </source>
</reference>
<protein>
    <submittedName>
        <fullName evidence="2">Uncharacterized protein</fullName>
    </submittedName>
</protein>
<feature type="region of interest" description="Disordered" evidence="1">
    <location>
        <begin position="1"/>
        <end position="20"/>
    </location>
</feature>
<comment type="caution">
    <text evidence="2">The sequence shown here is derived from an EMBL/GenBank/DDBJ whole genome shotgun (WGS) entry which is preliminary data.</text>
</comment>
<feature type="compositionally biased region" description="Basic and acidic residues" evidence="1">
    <location>
        <begin position="11"/>
        <end position="20"/>
    </location>
</feature>
<gene>
    <name evidence="2" type="ORF">KSF_054450</name>
</gene>
<sequence>MSTVQEILVGQKDKQGEAKKENNYERVKVYLSTHSKVTDRDIAEALTMSTNTANKRRRLIQDAMNRVNAMSDKP</sequence>
<organism evidence="2 3">
    <name type="scientific">Reticulibacter mediterranei</name>
    <dbReference type="NCBI Taxonomy" id="2778369"/>
    <lineage>
        <taxon>Bacteria</taxon>
        <taxon>Bacillati</taxon>
        <taxon>Chloroflexota</taxon>
        <taxon>Ktedonobacteria</taxon>
        <taxon>Ktedonobacterales</taxon>
        <taxon>Reticulibacteraceae</taxon>
        <taxon>Reticulibacter</taxon>
    </lineage>
</organism>
<name>A0A8J3IR42_9CHLR</name>
<proteinExistence type="predicted"/>
<evidence type="ECO:0000313" key="2">
    <source>
        <dbReference type="EMBL" id="GHO95397.1"/>
    </source>
</evidence>
<evidence type="ECO:0000256" key="1">
    <source>
        <dbReference type="SAM" id="MobiDB-lite"/>
    </source>
</evidence>
<dbReference type="Proteomes" id="UP000597444">
    <property type="component" value="Unassembled WGS sequence"/>
</dbReference>
<keyword evidence="3" id="KW-1185">Reference proteome</keyword>
<dbReference type="AlphaFoldDB" id="A0A8J3IR42"/>
<accession>A0A8J3IR42</accession>